<evidence type="ECO:0000313" key="2">
    <source>
        <dbReference type="Proteomes" id="UP001279734"/>
    </source>
</evidence>
<proteinExistence type="predicted"/>
<feature type="non-terminal residue" evidence="1">
    <location>
        <position position="1"/>
    </location>
</feature>
<dbReference type="EMBL" id="BSYO01000021">
    <property type="protein sequence ID" value="GMH20340.1"/>
    <property type="molecule type" value="Genomic_DNA"/>
</dbReference>
<keyword evidence="2" id="KW-1185">Reference proteome</keyword>
<protein>
    <submittedName>
        <fullName evidence="1">Uncharacterized protein</fullName>
    </submittedName>
</protein>
<dbReference type="AlphaFoldDB" id="A0AAD3XXX9"/>
<name>A0AAD3XXX9_NEPGR</name>
<sequence length="162" mass="18252">YRDSILGKSDVRGFVRTLCTRYFTLGFDLTYHESGSTQLPIYFRIIDNGTLSRLPDATNGSNLARFGIRSMCTHNWDTGIHILGFFQHFPKATTRKVHLRSRVNSDSAPLMGSDAANGSKRARSDPRPIYTIGTWGFQFWGQFHDTGSGNGKSPKSRRLGFR</sequence>
<evidence type="ECO:0000313" key="1">
    <source>
        <dbReference type="EMBL" id="GMH20340.1"/>
    </source>
</evidence>
<organism evidence="1 2">
    <name type="scientific">Nepenthes gracilis</name>
    <name type="common">Slender pitcher plant</name>
    <dbReference type="NCBI Taxonomy" id="150966"/>
    <lineage>
        <taxon>Eukaryota</taxon>
        <taxon>Viridiplantae</taxon>
        <taxon>Streptophyta</taxon>
        <taxon>Embryophyta</taxon>
        <taxon>Tracheophyta</taxon>
        <taxon>Spermatophyta</taxon>
        <taxon>Magnoliopsida</taxon>
        <taxon>eudicotyledons</taxon>
        <taxon>Gunneridae</taxon>
        <taxon>Pentapetalae</taxon>
        <taxon>Caryophyllales</taxon>
        <taxon>Nepenthaceae</taxon>
        <taxon>Nepenthes</taxon>
    </lineage>
</organism>
<comment type="caution">
    <text evidence="1">The sequence shown here is derived from an EMBL/GenBank/DDBJ whole genome shotgun (WGS) entry which is preliminary data.</text>
</comment>
<gene>
    <name evidence="1" type="ORF">Nepgr_022181</name>
</gene>
<reference evidence="1" key="1">
    <citation type="submission" date="2023-05" db="EMBL/GenBank/DDBJ databases">
        <title>Nepenthes gracilis genome sequencing.</title>
        <authorList>
            <person name="Fukushima K."/>
        </authorList>
    </citation>
    <scope>NUCLEOTIDE SEQUENCE</scope>
    <source>
        <strain evidence="1">SING2019-196</strain>
    </source>
</reference>
<accession>A0AAD3XXX9</accession>
<dbReference type="Proteomes" id="UP001279734">
    <property type="component" value="Unassembled WGS sequence"/>
</dbReference>